<organism evidence="1">
    <name type="scientific">marine sediment metagenome</name>
    <dbReference type="NCBI Taxonomy" id="412755"/>
    <lineage>
        <taxon>unclassified sequences</taxon>
        <taxon>metagenomes</taxon>
        <taxon>ecological metagenomes</taxon>
    </lineage>
</organism>
<sequence length="58" mass="6336">MARKAVVELDPLWRDIVGQGTFLRVHFLFTSLGATSSGLACYVEASSGSGIFLRGHFY</sequence>
<dbReference type="EMBL" id="LAZR01007624">
    <property type="protein sequence ID" value="KKM84047.1"/>
    <property type="molecule type" value="Genomic_DNA"/>
</dbReference>
<protein>
    <submittedName>
        <fullName evidence="1">Uncharacterized protein</fullName>
    </submittedName>
</protein>
<accession>A0A0F9NRY7</accession>
<proteinExistence type="predicted"/>
<gene>
    <name evidence="1" type="ORF">LCGC14_1303220</name>
</gene>
<dbReference type="AlphaFoldDB" id="A0A0F9NRY7"/>
<reference evidence="1" key="1">
    <citation type="journal article" date="2015" name="Nature">
        <title>Complex archaea that bridge the gap between prokaryotes and eukaryotes.</title>
        <authorList>
            <person name="Spang A."/>
            <person name="Saw J.H."/>
            <person name="Jorgensen S.L."/>
            <person name="Zaremba-Niedzwiedzka K."/>
            <person name="Martijn J."/>
            <person name="Lind A.E."/>
            <person name="van Eijk R."/>
            <person name="Schleper C."/>
            <person name="Guy L."/>
            <person name="Ettema T.J."/>
        </authorList>
    </citation>
    <scope>NUCLEOTIDE SEQUENCE</scope>
</reference>
<comment type="caution">
    <text evidence="1">The sequence shown here is derived from an EMBL/GenBank/DDBJ whole genome shotgun (WGS) entry which is preliminary data.</text>
</comment>
<name>A0A0F9NRY7_9ZZZZ</name>
<evidence type="ECO:0000313" key="1">
    <source>
        <dbReference type="EMBL" id="KKM84047.1"/>
    </source>
</evidence>